<comment type="caution">
    <text evidence="1">The sequence shown here is derived from an EMBL/GenBank/DDBJ whole genome shotgun (WGS) entry which is preliminary data.</text>
</comment>
<sequence>MVTITTEKLKDSKDKQYDTIVGNDCIVATIRNEKENIQLTATEDRKENKLVLVLKEKANINFVVQGGNVPLAIDSSNDTKLSLKVGPLTTTMIPLESITKDIIELEKVTVIGNSKTDSESGIDF</sequence>
<reference evidence="1 2" key="1">
    <citation type="submission" date="2024-04" db="EMBL/GenBank/DDBJ databases">
        <title>Tritrichomonas musculus Genome.</title>
        <authorList>
            <person name="Alves-Ferreira E."/>
            <person name="Grigg M."/>
            <person name="Lorenzi H."/>
            <person name="Galac M."/>
        </authorList>
    </citation>
    <scope>NUCLEOTIDE SEQUENCE [LARGE SCALE GENOMIC DNA]</scope>
    <source>
        <strain evidence="1 2">EAF2021</strain>
    </source>
</reference>
<organism evidence="1 2">
    <name type="scientific">Tritrichomonas musculus</name>
    <dbReference type="NCBI Taxonomy" id="1915356"/>
    <lineage>
        <taxon>Eukaryota</taxon>
        <taxon>Metamonada</taxon>
        <taxon>Parabasalia</taxon>
        <taxon>Tritrichomonadida</taxon>
        <taxon>Tritrichomonadidae</taxon>
        <taxon>Tritrichomonas</taxon>
    </lineage>
</organism>
<evidence type="ECO:0000313" key="1">
    <source>
        <dbReference type="EMBL" id="KAK8887989.1"/>
    </source>
</evidence>
<dbReference type="Proteomes" id="UP001470230">
    <property type="component" value="Unassembled WGS sequence"/>
</dbReference>
<evidence type="ECO:0000313" key="2">
    <source>
        <dbReference type="Proteomes" id="UP001470230"/>
    </source>
</evidence>
<proteinExistence type="predicted"/>
<accession>A0ABR2KA77</accession>
<evidence type="ECO:0008006" key="3">
    <source>
        <dbReference type="Google" id="ProtNLM"/>
    </source>
</evidence>
<protein>
    <recommendedName>
        <fullName evidence="3">Nucleoplasmin-like domain-containing protein</fullName>
    </recommendedName>
</protein>
<dbReference type="EMBL" id="JAPFFF010000006">
    <property type="protein sequence ID" value="KAK8887989.1"/>
    <property type="molecule type" value="Genomic_DNA"/>
</dbReference>
<gene>
    <name evidence="1" type="ORF">M9Y10_039049</name>
</gene>
<name>A0ABR2KA77_9EUKA</name>
<keyword evidence="2" id="KW-1185">Reference proteome</keyword>